<dbReference type="Pfam" id="PF10438">
    <property type="entry name" value="Cyc-maltodext_C"/>
    <property type="match status" value="1"/>
</dbReference>
<dbReference type="SMART" id="SM00642">
    <property type="entry name" value="Aamy"/>
    <property type="match status" value="1"/>
</dbReference>
<dbReference type="InterPro" id="IPR013783">
    <property type="entry name" value="Ig-like_fold"/>
</dbReference>
<evidence type="ECO:0000256" key="1">
    <source>
        <dbReference type="ARBA" id="ARBA00022801"/>
    </source>
</evidence>
<dbReference type="GO" id="GO:0016798">
    <property type="term" value="F:hydrolase activity, acting on glycosyl bonds"/>
    <property type="evidence" value="ECO:0007669"/>
    <property type="project" value="UniProtKB-KW"/>
</dbReference>
<dbReference type="InterPro" id="IPR015171">
    <property type="entry name" value="Cyc-maltodext_N"/>
</dbReference>
<dbReference type="CDD" id="cd11340">
    <property type="entry name" value="AmyAc_bac_CMD_like_3"/>
    <property type="match status" value="1"/>
</dbReference>
<dbReference type="Gene3D" id="2.60.40.10">
    <property type="entry name" value="Immunoglobulins"/>
    <property type="match status" value="1"/>
</dbReference>
<dbReference type="InterPro" id="IPR019492">
    <property type="entry name" value="Cyclo-malto-dextrinase_C"/>
</dbReference>
<dbReference type="RefSeq" id="WP_121199037.1">
    <property type="nucleotide sequence ID" value="NZ_RBKU01000001.1"/>
</dbReference>
<proteinExistence type="predicted"/>
<evidence type="ECO:0000256" key="2">
    <source>
        <dbReference type="ARBA" id="ARBA00023295"/>
    </source>
</evidence>
<dbReference type="Gene3D" id="2.60.40.1180">
    <property type="entry name" value="Golgi alpha-mannosidase II"/>
    <property type="match status" value="1"/>
</dbReference>
<dbReference type="PANTHER" id="PTHR10357">
    <property type="entry name" value="ALPHA-AMYLASE FAMILY MEMBER"/>
    <property type="match status" value="1"/>
</dbReference>
<feature type="chain" id="PRO_5019764635" evidence="3">
    <location>
        <begin position="21"/>
        <end position="617"/>
    </location>
</feature>
<evidence type="ECO:0000313" key="5">
    <source>
        <dbReference type="EMBL" id="RKR83557.1"/>
    </source>
</evidence>
<keyword evidence="2 5" id="KW-0326">Glycosidase</keyword>
<dbReference type="SUPFAM" id="SSF81296">
    <property type="entry name" value="E set domains"/>
    <property type="match status" value="1"/>
</dbReference>
<gene>
    <name evidence="5" type="ORF">BDD43_3767</name>
</gene>
<dbReference type="InterPro" id="IPR013780">
    <property type="entry name" value="Glyco_hydro_b"/>
</dbReference>
<organism evidence="5 6">
    <name type="scientific">Mucilaginibacter gracilis</name>
    <dbReference type="NCBI Taxonomy" id="423350"/>
    <lineage>
        <taxon>Bacteria</taxon>
        <taxon>Pseudomonadati</taxon>
        <taxon>Bacteroidota</taxon>
        <taxon>Sphingobacteriia</taxon>
        <taxon>Sphingobacteriales</taxon>
        <taxon>Sphingobacteriaceae</taxon>
        <taxon>Mucilaginibacter</taxon>
    </lineage>
</organism>
<dbReference type="AlphaFoldDB" id="A0A495J3N2"/>
<sequence length="617" mass="69975">MKLRLSTGLLFVLISARVFAQLPALERVEPAFWWAGMKNPKLQLIVHGDKIAERTVKLTYAGVKLTSVHQVENPNYLFLDLEISAAAKPGTFNIVFTKAGARDLTYKYVLNQRDRSANRAQGVTSKDLIYLLMPDRFANGDPSNDVVKGMRETGLNHDSMYSRHGGDIQGLMNHLDYLKELGITTVWMTPEIENDEPHASYHGYAVTDHYKTDPRYGTNALYKAYVEKCHSMGLKVIKDLVHNHAGTEGWTITDMPMKSWVHQWPKYTNSNFRYTALTDPNAPASDRKQMLDGWFDRRMADMNESNPYVQNYLTQNHIWWVEYAGVDGFRLDTYPYNDPAYMADWAQKVKAEYPHFSIFGEVLDSQVAFEAYFTQGNTVNRGFDTHLPGITDAALKDAIAEALNGKDSWDGGVNRLYSTLAQDFMYQNPMRNCIFLDNHDMSRFFSVVKEDFDKYKSGMAMLLTMRGIPQLYYGDEILMTGYSNPDGLVRADFSGGWPGDKSNKFTAAGRTDKENEAFNYVKTLANYRKSSSAIQTGKQMQYAPQNGIYVYFRYDAKSTVMIVYNSNDKTSTLNTDRFAERTVGFGSGVNVVTKDKVASINELTIPAKTTVVIELKK</sequence>
<evidence type="ECO:0000313" key="6">
    <source>
        <dbReference type="Proteomes" id="UP000268007"/>
    </source>
</evidence>
<evidence type="ECO:0000259" key="4">
    <source>
        <dbReference type="SMART" id="SM00642"/>
    </source>
</evidence>
<keyword evidence="3" id="KW-0732">Signal</keyword>
<evidence type="ECO:0000256" key="3">
    <source>
        <dbReference type="SAM" id="SignalP"/>
    </source>
</evidence>
<dbReference type="Proteomes" id="UP000268007">
    <property type="component" value="Unassembled WGS sequence"/>
</dbReference>
<dbReference type="GO" id="GO:0005975">
    <property type="term" value="P:carbohydrate metabolic process"/>
    <property type="evidence" value="ECO:0007669"/>
    <property type="project" value="InterPro"/>
</dbReference>
<dbReference type="OrthoDB" id="9806009at2"/>
<dbReference type="Gene3D" id="3.20.20.80">
    <property type="entry name" value="Glycosidases"/>
    <property type="match status" value="1"/>
</dbReference>
<dbReference type="PANTHER" id="PTHR10357:SF210">
    <property type="entry name" value="MALTODEXTRIN GLUCOSIDASE"/>
    <property type="match status" value="1"/>
</dbReference>
<dbReference type="Pfam" id="PF00128">
    <property type="entry name" value="Alpha-amylase"/>
    <property type="match status" value="1"/>
</dbReference>
<protein>
    <submittedName>
        <fullName evidence="5">Glycosidase</fullName>
    </submittedName>
</protein>
<name>A0A495J3N2_9SPHI</name>
<dbReference type="EMBL" id="RBKU01000001">
    <property type="protein sequence ID" value="RKR83557.1"/>
    <property type="molecule type" value="Genomic_DNA"/>
</dbReference>
<dbReference type="InterPro" id="IPR006047">
    <property type="entry name" value="GH13_cat_dom"/>
</dbReference>
<feature type="domain" description="Glycosyl hydrolase family 13 catalytic" evidence="4">
    <location>
        <begin position="131"/>
        <end position="528"/>
    </location>
</feature>
<dbReference type="InterPro" id="IPR014756">
    <property type="entry name" value="Ig_E-set"/>
</dbReference>
<comment type="caution">
    <text evidence="5">The sequence shown here is derived from an EMBL/GenBank/DDBJ whole genome shotgun (WGS) entry which is preliminary data.</text>
</comment>
<dbReference type="InterPro" id="IPR017853">
    <property type="entry name" value="GH"/>
</dbReference>
<dbReference type="SUPFAM" id="SSF51445">
    <property type="entry name" value="(Trans)glycosidases"/>
    <property type="match status" value="1"/>
</dbReference>
<dbReference type="Pfam" id="PF09087">
    <property type="entry name" value="Cyc-maltodext_N"/>
    <property type="match status" value="1"/>
</dbReference>
<accession>A0A495J3N2</accession>
<keyword evidence="6" id="KW-1185">Reference proteome</keyword>
<reference evidence="5 6" key="1">
    <citation type="submission" date="2018-10" db="EMBL/GenBank/DDBJ databases">
        <title>Genomic Encyclopedia of Archaeal and Bacterial Type Strains, Phase II (KMG-II): from individual species to whole genera.</title>
        <authorList>
            <person name="Goeker M."/>
        </authorList>
    </citation>
    <scope>NUCLEOTIDE SEQUENCE [LARGE SCALE GENOMIC DNA]</scope>
    <source>
        <strain evidence="5 6">DSM 18602</strain>
    </source>
</reference>
<feature type="signal peptide" evidence="3">
    <location>
        <begin position="1"/>
        <end position="20"/>
    </location>
</feature>
<keyword evidence="1" id="KW-0378">Hydrolase</keyword>
<dbReference type="SUPFAM" id="SSF51011">
    <property type="entry name" value="Glycosyl hydrolase domain"/>
    <property type="match status" value="1"/>
</dbReference>